<proteinExistence type="predicted"/>
<dbReference type="AlphaFoldDB" id="A0A2P9AIW6"/>
<evidence type="ECO:0000313" key="1">
    <source>
        <dbReference type="EMBL" id="SJM31043.1"/>
    </source>
</evidence>
<evidence type="ECO:0000313" key="2">
    <source>
        <dbReference type="Proteomes" id="UP000245698"/>
    </source>
</evidence>
<dbReference type="EMBL" id="FUIG01000024">
    <property type="protein sequence ID" value="SJM31043.1"/>
    <property type="molecule type" value="Genomic_DNA"/>
</dbReference>
<sequence>MTAKGQKRERIKGIIKIDATPINFSRIINFAQFGGLLVRDRACRKWMDRKMVALPAGFRMTARSSAGDTFRSGLSGVLD</sequence>
<keyword evidence="2" id="KW-1185">Reference proteome</keyword>
<name>A0A2P9AIW6_9HYPH</name>
<gene>
    <name evidence="1" type="ORF">BQ8482_180271</name>
</gene>
<protein>
    <submittedName>
        <fullName evidence="1">Uncharacterized protein</fullName>
    </submittedName>
</protein>
<accession>A0A2P9AIW6</accession>
<reference evidence="2" key="1">
    <citation type="submission" date="2016-12" db="EMBL/GenBank/DDBJ databases">
        <authorList>
            <person name="Brunel B."/>
        </authorList>
    </citation>
    <scope>NUCLEOTIDE SEQUENCE [LARGE SCALE GENOMIC DNA]</scope>
</reference>
<organism evidence="1 2">
    <name type="scientific">Mesorhizobium delmotii</name>
    <dbReference type="NCBI Taxonomy" id="1631247"/>
    <lineage>
        <taxon>Bacteria</taxon>
        <taxon>Pseudomonadati</taxon>
        <taxon>Pseudomonadota</taxon>
        <taxon>Alphaproteobacteria</taxon>
        <taxon>Hyphomicrobiales</taxon>
        <taxon>Phyllobacteriaceae</taxon>
        <taxon>Mesorhizobium</taxon>
    </lineage>
</organism>
<dbReference type="Proteomes" id="UP000245698">
    <property type="component" value="Unassembled WGS sequence"/>
</dbReference>